<dbReference type="Proteomes" id="UP000003280">
    <property type="component" value="Unassembled WGS sequence"/>
</dbReference>
<keyword evidence="2" id="KW-1185">Reference proteome</keyword>
<evidence type="ECO:0000313" key="2">
    <source>
        <dbReference type="Proteomes" id="UP000003280"/>
    </source>
</evidence>
<comment type="caution">
    <text evidence="1">The sequence shown here is derived from an EMBL/GenBank/DDBJ whole genome shotgun (WGS) entry which is preliminary data.</text>
</comment>
<accession>E0NJQ8</accession>
<sequence>HRLAVAKFKDYILRNLNGVKSVRGLLILYRIKKNQAKLYDKFNYYLSP</sequence>
<dbReference type="EMBL" id="AEEH01000019">
    <property type="protein sequence ID" value="EFM25853.1"/>
    <property type="molecule type" value="Genomic_DNA"/>
</dbReference>
<reference evidence="1 2" key="1">
    <citation type="submission" date="2010-07" db="EMBL/GenBank/DDBJ databases">
        <authorList>
            <person name="Muzny D."/>
            <person name="Qin X."/>
            <person name="Deng J."/>
            <person name="Jiang H."/>
            <person name="Liu Y."/>
            <person name="Qu J."/>
            <person name="Song X.-Z."/>
            <person name="Zhang L."/>
            <person name="Thornton R."/>
            <person name="Coyle M."/>
            <person name="Francisco L."/>
            <person name="Jackson L."/>
            <person name="Javaid M."/>
            <person name="Korchina V."/>
            <person name="Kovar C."/>
            <person name="Mata R."/>
            <person name="Mathew T."/>
            <person name="Ngo R."/>
            <person name="Nguyen L."/>
            <person name="Nguyen N."/>
            <person name="Okwuonu G."/>
            <person name="Ongeri F."/>
            <person name="Pham C."/>
            <person name="Simmons D."/>
            <person name="Wilczek-Boney K."/>
            <person name="Hale W."/>
            <person name="Jakkamsetti A."/>
            <person name="Pham P."/>
            <person name="Ruth R."/>
            <person name="San Lucas F."/>
            <person name="Warren J."/>
            <person name="Zhang J."/>
            <person name="Zhao Z."/>
            <person name="Zhou C."/>
            <person name="Zhu D."/>
            <person name="Lee S."/>
            <person name="Bess C."/>
            <person name="Blankenburg K."/>
            <person name="Forbes L."/>
            <person name="Fu Q."/>
            <person name="Gubbala S."/>
            <person name="Hirani K."/>
            <person name="Jayaseelan J.C."/>
            <person name="Lara F."/>
            <person name="Munidasa M."/>
            <person name="Palculict T."/>
            <person name="Patil S."/>
            <person name="Pu L.-L."/>
            <person name="Saada N."/>
            <person name="Tang L."/>
            <person name="Weissenberger G."/>
            <person name="Zhu Y."/>
            <person name="Hemphill L."/>
            <person name="Shang Y."/>
            <person name="Youmans B."/>
            <person name="Ayvaz T."/>
            <person name="Ross M."/>
            <person name="Santibanez J."/>
            <person name="Aqrawi P."/>
            <person name="Gross S."/>
            <person name="Joshi V."/>
            <person name="Fowler G."/>
            <person name="Nazareth L."/>
            <person name="Reid J."/>
            <person name="Worley K."/>
            <person name="Petrosino J."/>
            <person name="Highlander S."/>
            <person name="Gibbs R."/>
        </authorList>
    </citation>
    <scope>NUCLEOTIDE SEQUENCE [LARGE SCALE GENOMIC DNA]</scope>
    <source>
        <strain evidence="1 2">ATCC BAA-1640</strain>
    </source>
</reference>
<protein>
    <submittedName>
        <fullName evidence="1">Uncharacterized protein</fullName>
    </submittedName>
</protein>
<gene>
    <name evidence="1" type="ORF">HMPREF9225_0397</name>
</gene>
<name>E0NJQ8_9FIRM</name>
<feature type="non-terminal residue" evidence="1">
    <location>
        <position position="1"/>
    </location>
</feature>
<evidence type="ECO:0000313" key="1">
    <source>
        <dbReference type="EMBL" id="EFM25853.1"/>
    </source>
</evidence>
<organism evidence="1 2">
    <name type="scientific">Peptoniphilus duerdenii ATCC BAA-1640</name>
    <dbReference type="NCBI Taxonomy" id="862517"/>
    <lineage>
        <taxon>Bacteria</taxon>
        <taxon>Bacillati</taxon>
        <taxon>Bacillota</taxon>
        <taxon>Tissierellia</taxon>
        <taxon>Tissierellales</taxon>
        <taxon>Peptoniphilaceae</taxon>
        <taxon>Peptoniphilus</taxon>
    </lineage>
</organism>
<dbReference type="AlphaFoldDB" id="E0NJQ8"/>
<proteinExistence type="predicted"/>
<dbReference type="HOGENOM" id="CLU_3161803_0_0_9"/>